<keyword evidence="1" id="KW-0732">Signal</keyword>
<feature type="signal peptide" evidence="1">
    <location>
        <begin position="1"/>
        <end position="20"/>
    </location>
</feature>
<dbReference type="PANTHER" id="PTHR34183:SF8">
    <property type="entry name" value="ENDOLYTIC PEPTIDOGLYCAN TRANSGLYCOSYLASE RLPA-RELATED"/>
    <property type="match status" value="1"/>
</dbReference>
<dbReference type="PANTHER" id="PTHR34183">
    <property type="entry name" value="ENDOLYTIC PEPTIDOGLYCAN TRANSGLYCOSYLASE RLPA"/>
    <property type="match status" value="1"/>
</dbReference>
<evidence type="ECO:0000313" key="4">
    <source>
        <dbReference type="Proteomes" id="UP000001203"/>
    </source>
</evidence>
<dbReference type="AlphaFoldDB" id="B1WNI9"/>
<dbReference type="EMBL" id="CP000806">
    <property type="protein sequence ID" value="ACB49831.1"/>
    <property type="molecule type" value="Genomic_DNA"/>
</dbReference>
<dbReference type="KEGG" id="cyt:cce_0480"/>
<keyword evidence="4" id="KW-1185">Reference proteome</keyword>
<dbReference type="OrthoDB" id="9779128at2"/>
<accession>B1WNI9</accession>
<dbReference type="InterPro" id="IPR009009">
    <property type="entry name" value="RlpA-like_DPBB"/>
</dbReference>
<dbReference type="Gene3D" id="2.40.40.10">
    <property type="entry name" value="RlpA-like domain"/>
    <property type="match status" value="1"/>
</dbReference>
<feature type="domain" description="RlpA-like protein double-psi beta-barrel" evidence="2">
    <location>
        <begin position="23"/>
        <end position="104"/>
    </location>
</feature>
<reference evidence="3 4" key="1">
    <citation type="journal article" date="2008" name="Proc. Natl. Acad. Sci. U.S.A.">
        <title>The genome of Cyanothece 51142, a unicellular diazotrophic cyanobacterium important in the marine nitrogen cycle.</title>
        <authorList>
            <person name="Welsh E.A."/>
            <person name="Liberton M."/>
            <person name="Stoeckel J."/>
            <person name="Loh T."/>
            <person name="Elvitigala T."/>
            <person name="Wang C."/>
            <person name="Wollam A."/>
            <person name="Fulton R.S."/>
            <person name="Clifton S.W."/>
            <person name="Jacobs J.M."/>
            <person name="Aurora R."/>
            <person name="Ghosh B.K."/>
            <person name="Sherman L.A."/>
            <person name="Smith R.D."/>
            <person name="Wilson R.K."/>
            <person name="Pakrasi H.B."/>
        </authorList>
    </citation>
    <scope>NUCLEOTIDE SEQUENCE [LARGE SCALE GENOMIC DNA]</scope>
    <source>
        <strain evidence="4">ATCC 51142 / BH68</strain>
    </source>
</reference>
<dbReference type="STRING" id="43989.cce_0480"/>
<sequence length="108" mass="11715">MKKVSLSILMIALAAMPAQAQTATYYASHYQGQKTASGVRFNNSAMMAAHPSLPFGTKVKVTNRKTGKSVIVRIVDRCRCSLDLSQSAFRTIGSLKSGRIPVRITVLN</sequence>
<dbReference type="SUPFAM" id="SSF50685">
    <property type="entry name" value="Barwin-like endoglucanases"/>
    <property type="match status" value="1"/>
</dbReference>
<dbReference type="InterPro" id="IPR036908">
    <property type="entry name" value="RlpA-like_sf"/>
</dbReference>
<dbReference type="CDD" id="cd22268">
    <property type="entry name" value="DPBB_RlpA-like"/>
    <property type="match status" value="1"/>
</dbReference>
<dbReference type="Proteomes" id="UP000001203">
    <property type="component" value="Chromosome circular"/>
</dbReference>
<gene>
    <name evidence="3" type="ordered locus">cce_0480</name>
</gene>
<dbReference type="HOGENOM" id="CLU_042923_7_2_3"/>
<evidence type="ECO:0000313" key="3">
    <source>
        <dbReference type="EMBL" id="ACB49831.1"/>
    </source>
</evidence>
<protein>
    <recommendedName>
        <fullName evidence="2">RlpA-like protein double-psi beta-barrel domain-containing protein</fullName>
    </recommendedName>
</protein>
<proteinExistence type="predicted"/>
<organism evidence="3 4">
    <name type="scientific">Crocosphaera subtropica (strain ATCC 51142 / BH68)</name>
    <name type="common">Cyanothece sp. (strain ATCC 51142)</name>
    <dbReference type="NCBI Taxonomy" id="43989"/>
    <lineage>
        <taxon>Bacteria</taxon>
        <taxon>Bacillati</taxon>
        <taxon>Cyanobacteriota</taxon>
        <taxon>Cyanophyceae</taxon>
        <taxon>Oscillatoriophycideae</taxon>
        <taxon>Chroococcales</taxon>
        <taxon>Aphanothecaceae</taxon>
        <taxon>Crocosphaera</taxon>
        <taxon>Crocosphaera subtropica</taxon>
    </lineage>
</organism>
<name>B1WNI9_CROS5</name>
<evidence type="ECO:0000259" key="2">
    <source>
        <dbReference type="Pfam" id="PF03330"/>
    </source>
</evidence>
<dbReference type="RefSeq" id="WP_012361382.1">
    <property type="nucleotide sequence ID" value="NC_010546.1"/>
</dbReference>
<dbReference type="Pfam" id="PF03330">
    <property type="entry name" value="DPBB_1"/>
    <property type="match status" value="1"/>
</dbReference>
<feature type="chain" id="PRO_5002771895" description="RlpA-like protein double-psi beta-barrel domain-containing protein" evidence="1">
    <location>
        <begin position="21"/>
        <end position="108"/>
    </location>
</feature>
<dbReference type="eggNOG" id="COG0797">
    <property type="taxonomic scope" value="Bacteria"/>
</dbReference>
<evidence type="ECO:0000256" key="1">
    <source>
        <dbReference type="SAM" id="SignalP"/>
    </source>
</evidence>